<protein>
    <submittedName>
        <fullName evidence="3">Adhesion G protein-coupled receptor L3</fullName>
    </submittedName>
</protein>
<feature type="region of interest" description="Disordered" evidence="1">
    <location>
        <begin position="117"/>
        <end position="184"/>
    </location>
</feature>
<evidence type="ECO:0000313" key="3">
    <source>
        <dbReference type="WBParaSite" id="maker-uti_cns_0007462-snap-gene-0.2-mRNA-1"/>
    </source>
</evidence>
<proteinExistence type="predicted"/>
<name>A0A1I8HR05_9PLAT</name>
<keyword evidence="2" id="KW-1185">Reference proteome</keyword>
<feature type="compositionally biased region" description="Low complexity" evidence="1">
    <location>
        <begin position="119"/>
        <end position="176"/>
    </location>
</feature>
<accession>A0A1I8HR05</accession>
<evidence type="ECO:0000313" key="2">
    <source>
        <dbReference type="Proteomes" id="UP000095280"/>
    </source>
</evidence>
<dbReference type="AlphaFoldDB" id="A0A1I8HR05"/>
<reference evidence="3" key="1">
    <citation type="submission" date="2016-11" db="UniProtKB">
        <authorList>
            <consortium name="WormBaseParasite"/>
        </authorList>
    </citation>
    <scope>IDENTIFICATION</scope>
</reference>
<organism evidence="2 3">
    <name type="scientific">Macrostomum lignano</name>
    <dbReference type="NCBI Taxonomy" id="282301"/>
    <lineage>
        <taxon>Eukaryota</taxon>
        <taxon>Metazoa</taxon>
        <taxon>Spiralia</taxon>
        <taxon>Lophotrochozoa</taxon>
        <taxon>Platyhelminthes</taxon>
        <taxon>Rhabditophora</taxon>
        <taxon>Macrostomorpha</taxon>
        <taxon>Macrostomida</taxon>
        <taxon>Macrostomidae</taxon>
        <taxon>Macrostomum</taxon>
    </lineage>
</organism>
<dbReference type="Proteomes" id="UP000095280">
    <property type="component" value="Unplaced"/>
</dbReference>
<feature type="region of interest" description="Disordered" evidence="1">
    <location>
        <begin position="325"/>
        <end position="347"/>
    </location>
</feature>
<evidence type="ECO:0000256" key="1">
    <source>
        <dbReference type="SAM" id="MobiDB-lite"/>
    </source>
</evidence>
<dbReference type="WBParaSite" id="maker-uti_cns_0007462-snap-gene-0.2-mRNA-1">
    <property type="protein sequence ID" value="maker-uti_cns_0007462-snap-gene-0.2-mRNA-1"/>
    <property type="gene ID" value="maker-uti_cns_0007462-snap-gene-0.2"/>
</dbReference>
<sequence>MSESICPGNESETVCAEQGKDFYIFNKKLSFDPVAANSICRLNGMSVSLNAPACPLSADKLTKALSESTSCFNRSATTCVIKNPESLKACLPDACMTVERELQFYYYCVDRHTSAPPVTTKQPLTTTESTTPTTTTAKTSTTTAFTTASTSGAPSTVSTTATGTTLTTTAGANPTTPTCPPGSYPRLINTPVELPPSARRYICLPLAEVGGEECRKLAKAAPSVYQTEKGSCAEVPNSVDNVDSTLKSCNSTSVRAQLLTKFADTQIFDSLDAVTGFARVLSEQLPVGLNPSQPVSAAEQRDTVSDLLSSVSAFASKGLWISGAAESTTTNPSAGGGSRSSEEAQRGLTTAADTVLRAIDSLGLGLQAAAAPAEAVYNSSGIGLSVLRLSSSAGFTAPGPGVSVKVRYSGSLASVAMVTSSVDLPHLIRWLRPAASDQQVVSQIVQASLFSAGGKLQSGGSALFLVPHAASQRQMRRVRRSCVFVDSNGRLSDTGCSVVAELSDQSRTACLC</sequence>